<keyword evidence="4" id="KW-1185">Reference proteome</keyword>
<feature type="compositionally biased region" description="Basic and acidic residues" evidence="2">
    <location>
        <begin position="1518"/>
        <end position="1532"/>
    </location>
</feature>
<organism evidence="3 4">
    <name type="scientific">Dictyocaulus viviparus</name>
    <name type="common">Bovine lungworm</name>
    <dbReference type="NCBI Taxonomy" id="29172"/>
    <lineage>
        <taxon>Eukaryota</taxon>
        <taxon>Metazoa</taxon>
        <taxon>Ecdysozoa</taxon>
        <taxon>Nematoda</taxon>
        <taxon>Chromadorea</taxon>
        <taxon>Rhabditida</taxon>
        <taxon>Rhabditina</taxon>
        <taxon>Rhabditomorpha</taxon>
        <taxon>Strongyloidea</taxon>
        <taxon>Metastrongylidae</taxon>
        <taxon>Dictyocaulus</taxon>
    </lineage>
</organism>
<feature type="region of interest" description="Disordered" evidence="2">
    <location>
        <begin position="918"/>
        <end position="946"/>
    </location>
</feature>
<keyword evidence="1" id="KW-0175">Coiled coil</keyword>
<reference evidence="3 4" key="1">
    <citation type="submission" date="2013-11" db="EMBL/GenBank/DDBJ databases">
        <title>Draft genome of the bovine lungworm Dictyocaulus viviparus.</title>
        <authorList>
            <person name="Mitreva M."/>
        </authorList>
    </citation>
    <scope>NUCLEOTIDE SEQUENCE [LARGE SCALE GENOMIC DNA]</scope>
    <source>
        <strain evidence="3 4">HannoverDv2000</strain>
    </source>
</reference>
<feature type="region of interest" description="Disordered" evidence="2">
    <location>
        <begin position="1474"/>
        <end position="1562"/>
    </location>
</feature>
<reference evidence="4" key="2">
    <citation type="journal article" date="2016" name="Sci. Rep.">
        <title>Dictyocaulus viviparus genome, variome and transcriptome elucidate lungworm biology and support future intervention.</title>
        <authorList>
            <person name="McNulty S.N."/>
            <person name="Strube C."/>
            <person name="Rosa B.A."/>
            <person name="Martin J.C."/>
            <person name="Tyagi R."/>
            <person name="Choi Y.J."/>
            <person name="Wang Q."/>
            <person name="Hallsworth Pepin K."/>
            <person name="Zhang X."/>
            <person name="Ozersky P."/>
            <person name="Wilson R.K."/>
            <person name="Sternberg P.W."/>
            <person name="Gasser R.B."/>
            <person name="Mitreva M."/>
        </authorList>
    </citation>
    <scope>NUCLEOTIDE SEQUENCE [LARGE SCALE GENOMIC DNA]</scope>
    <source>
        <strain evidence="4">HannoverDv2000</strain>
    </source>
</reference>
<feature type="region of interest" description="Disordered" evidence="2">
    <location>
        <begin position="1"/>
        <end position="55"/>
    </location>
</feature>
<gene>
    <name evidence="3" type="ORF">DICVIV_05507</name>
</gene>
<proteinExistence type="predicted"/>
<dbReference type="OrthoDB" id="10036174at2759"/>
<feature type="coiled-coil region" evidence="1">
    <location>
        <begin position="1135"/>
        <end position="1187"/>
    </location>
</feature>
<evidence type="ECO:0008006" key="5">
    <source>
        <dbReference type="Google" id="ProtNLM"/>
    </source>
</evidence>
<evidence type="ECO:0000256" key="1">
    <source>
        <dbReference type="SAM" id="Coils"/>
    </source>
</evidence>
<evidence type="ECO:0000256" key="2">
    <source>
        <dbReference type="SAM" id="MobiDB-lite"/>
    </source>
</evidence>
<accession>A0A0D8XX49</accession>
<evidence type="ECO:0000313" key="4">
    <source>
        <dbReference type="Proteomes" id="UP000053766"/>
    </source>
</evidence>
<feature type="compositionally biased region" description="Basic and acidic residues" evidence="2">
    <location>
        <begin position="1332"/>
        <end position="1341"/>
    </location>
</feature>
<dbReference type="InterPro" id="IPR049885">
    <property type="entry name" value="MTCL1-3"/>
</dbReference>
<evidence type="ECO:0000313" key="3">
    <source>
        <dbReference type="EMBL" id="KJH48392.1"/>
    </source>
</evidence>
<feature type="compositionally biased region" description="Polar residues" evidence="2">
    <location>
        <begin position="1552"/>
        <end position="1562"/>
    </location>
</feature>
<feature type="compositionally biased region" description="Basic and acidic residues" evidence="2">
    <location>
        <begin position="918"/>
        <end position="928"/>
    </location>
</feature>
<dbReference type="Proteomes" id="UP000053766">
    <property type="component" value="Unassembled WGS sequence"/>
</dbReference>
<feature type="coiled-coil region" evidence="1">
    <location>
        <begin position="382"/>
        <end position="423"/>
    </location>
</feature>
<feature type="coiled-coil region" evidence="1">
    <location>
        <begin position="121"/>
        <end position="311"/>
    </location>
</feature>
<feature type="coiled-coil region" evidence="1">
    <location>
        <begin position="478"/>
        <end position="598"/>
    </location>
</feature>
<dbReference type="PANTHER" id="PTHR15742:SF5">
    <property type="entry name" value="GIRDIN"/>
    <property type="match status" value="1"/>
</dbReference>
<name>A0A0D8XX49_DICVI</name>
<sequence length="1562" mass="180538">MYLGRLAKFKDKHENTSTPVQSKKEKRKSLREKTSDNGGPEEDDGTDLLSLSSYQSATSKGMSSVKSCDSVNDAKSMATAVSGSACEDDRMLTPTEDDEERELCSRNCLNKSKEMSEQSLVAMLEERLNEAESSIQDYRDENTVLKCELRDLQVTETTYANSDSKLRERITATEALCDELMEENENLKTEVRDLQQEIEEMQDQYREEEIEEFRELQRELEQNAKNCRILQFKLRKAERIKEQTDAEKLQLQSRINDLIGSSSEVDTESVRSDSIRVKELESELRIAKEVSVRLHTELEQSEEKRYKLEDELFYMKEKVRELQTQNKWRESRNKTDVAMAIGGDLHLINSVLQKRLSTELTTFVPTSDGEVSKELRDALEREIDSREQLKFAEEDLKRTQQRLKEVENENEVLLKKLSKSARLRPPMVRSARIIELEADCATRASINEACPIVGEVGNDQFNLTHEMEKDMGKMIATISDLERKNHELNLHLKNYETKGINSATFTGVSDLRNEKEKRRLLEAEIVELKHTLLKTDNQKVIALATKIEQLNAQHAMINERCTNLHKKAIKNCDNESYMNELKSRLEMLEKENSELKATSIIKEIQGKGTGPEEPLIYISYVSQTVVQMEQCCEVLASIESHTNRLCKQVEKIDQSQKDERRRSLSKDCSAAIIADLANLLAELKSVHKIMDNIKESIPMSVRHSPVLGQESPRETECAKCVENQKLIDEQQNEVIFYKKKNKDLTNQILQTEDRWTIEIEKQRQIFENEIKTLTCRITDYKIQFEEQSQLLQSETFNILEKTRALEEQEEKCKRLQHELEEQKKERQELEQNRKSVREFEIKYKKLESIFDQEREKMNSERTRSKNEVIALKKIAEEAEELLKSTSQDFKKKEALWRSDRDALEKELVSLKKQLLTCKSDEGSDHDDTATVTDSNPENPPSLNRRESDKIHIIDLKKQLALCEKKCTDYETMLEDMKIANADMLDQLNKTKQGWQKDKEAYQHKIRQTEKIRMVEMDALQQKFSSRMRIMEDTNKSLHSQLVLARRERDAHKDMLANFERKVQDEQNENNLREKRISESQEKISYLQKNITELETELERVHTDLRLTKEARRNEKLSENDLRKIEHLQTQFQDCEKFYSKEIERLKKKSKEMVEEFQQEKTVYNKMTTELREQVRVLEIELRNLGQKKDNQAAASEILEAEVTRLQQAIHLNELQKLTRKYRLSSIIDQLQLVTDPIRRGGRSERDGNPGGLKYITSQLIALRDEDAQASVTDEHYSSSQPSLDRNGYTPSMSECEGTYDNISQSSLSIRSVASMPVRGIISTESHGGSDPYARHLTERSNVDPSPVRSIDRKSFKNTKDAGCGTTGQTLTAGCPFQRASSYDRTSDAAVYTSNRYSKNISCHVRHEELTRGGQPSVRLMAQAFEANDNCVMEKQGFFGIRKSRSVETARDCTQKKVEPCDSCNLQYNSNQIKESDESPYATLPRGGRNPFRNMGSKLVERVRRSLSRSSRQSCPDVDESKNDERTSSKVEKSTTSLKKTKKRSAEAKARKNSGNQAMDTKN</sequence>
<feature type="coiled-coil region" evidence="1">
    <location>
        <begin position="1041"/>
        <end position="1110"/>
    </location>
</feature>
<protein>
    <recommendedName>
        <fullName evidence="5">M protein repeat protein</fullName>
    </recommendedName>
</protein>
<dbReference type="EMBL" id="KN716269">
    <property type="protein sequence ID" value="KJH48392.1"/>
    <property type="molecule type" value="Genomic_DNA"/>
</dbReference>
<dbReference type="PANTHER" id="PTHR15742">
    <property type="entry name" value="GIRDIN"/>
    <property type="match status" value="1"/>
</dbReference>
<feature type="region of interest" description="Disordered" evidence="2">
    <location>
        <begin position="1324"/>
        <end position="1350"/>
    </location>
</feature>